<comment type="caution">
    <text evidence="1">The sequence shown here is derived from an EMBL/GenBank/DDBJ whole genome shotgun (WGS) entry which is preliminary data.</text>
</comment>
<evidence type="ECO:0000313" key="2">
    <source>
        <dbReference type="Proteomes" id="UP000222163"/>
    </source>
</evidence>
<dbReference type="EMBL" id="PDUU01000009">
    <property type="protein sequence ID" value="PHN96943.1"/>
    <property type="molecule type" value="Genomic_DNA"/>
</dbReference>
<dbReference type="AlphaFoldDB" id="A0A2G1BSA0"/>
<evidence type="ECO:0000313" key="1">
    <source>
        <dbReference type="EMBL" id="PHN96943.1"/>
    </source>
</evidence>
<reference evidence="1 2" key="1">
    <citation type="journal article" date="2016" name="Nat. Commun.">
        <title>Microbial interactions lead to rapid micro-scale successions on model marine particles.</title>
        <authorList>
            <person name="Datta M.S."/>
            <person name="Sliwerska E."/>
            <person name="Gore J."/>
            <person name="Polz M.F."/>
            <person name="Cordero O.X."/>
        </authorList>
    </citation>
    <scope>NUCLEOTIDE SEQUENCE [LARGE SCALE GENOMIC DNA]</scope>
    <source>
        <strain evidence="1 2">4G03</strain>
    </source>
</reference>
<dbReference type="Proteomes" id="UP000222163">
    <property type="component" value="Unassembled WGS sequence"/>
</dbReference>
<name>A0A2G1BSA0_9FLAO</name>
<proteinExistence type="predicted"/>
<gene>
    <name evidence="1" type="ORF">CSC81_11035</name>
</gene>
<sequence length="85" mass="10030">MQKKVFFILKLNRQLVFCSRKNPSNFSIWKDEAGFISISLDAPKVRFYTQRFSKENIKFCYIISPFVSVPLTERKICKGFSFFSS</sequence>
<organism evidence="1 2">
    <name type="scientific">Tenacibaculum discolor</name>
    <dbReference type="NCBI Taxonomy" id="361581"/>
    <lineage>
        <taxon>Bacteria</taxon>
        <taxon>Pseudomonadati</taxon>
        <taxon>Bacteroidota</taxon>
        <taxon>Flavobacteriia</taxon>
        <taxon>Flavobacteriales</taxon>
        <taxon>Flavobacteriaceae</taxon>
        <taxon>Tenacibaculum</taxon>
    </lineage>
</organism>
<protein>
    <submittedName>
        <fullName evidence="1">Uncharacterized protein</fullName>
    </submittedName>
</protein>
<accession>A0A2G1BSA0</accession>